<feature type="compositionally biased region" description="Polar residues" evidence="1">
    <location>
        <begin position="464"/>
        <end position="474"/>
    </location>
</feature>
<feature type="region of interest" description="Disordered" evidence="1">
    <location>
        <begin position="385"/>
        <end position="407"/>
    </location>
</feature>
<protein>
    <submittedName>
        <fullName evidence="2">Uncharacterized protein</fullName>
    </submittedName>
</protein>
<proteinExistence type="predicted"/>
<evidence type="ECO:0000256" key="1">
    <source>
        <dbReference type="SAM" id="MobiDB-lite"/>
    </source>
</evidence>
<keyword evidence="3" id="KW-1185">Reference proteome</keyword>
<dbReference type="Proteomes" id="UP001159363">
    <property type="component" value="Chromosome 9"/>
</dbReference>
<accession>A0ABQ9GNI6</accession>
<feature type="region of interest" description="Disordered" evidence="1">
    <location>
        <begin position="455"/>
        <end position="497"/>
    </location>
</feature>
<comment type="caution">
    <text evidence="2">The sequence shown here is derived from an EMBL/GenBank/DDBJ whole genome shotgun (WGS) entry which is preliminary data.</text>
</comment>
<organism evidence="2 3">
    <name type="scientific">Dryococelus australis</name>
    <dbReference type="NCBI Taxonomy" id="614101"/>
    <lineage>
        <taxon>Eukaryota</taxon>
        <taxon>Metazoa</taxon>
        <taxon>Ecdysozoa</taxon>
        <taxon>Arthropoda</taxon>
        <taxon>Hexapoda</taxon>
        <taxon>Insecta</taxon>
        <taxon>Pterygota</taxon>
        <taxon>Neoptera</taxon>
        <taxon>Polyneoptera</taxon>
        <taxon>Phasmatodea</taxon>
        <taxon>Verophasmatodea</taxon>
        <taxon>Anareolatae</taxon>
        <taxon>Phasmatidae</taxon>
        <taxon>Eurycanthinae</taxon>
        <taxon>Dryococelus</taxon>
    </lineage>
</organism>
<evidence type="ECO:0000313" key="2">
    <source>
        <dbReference type="EMBL" id="KAJ8873562.1"/>
    </source>
</evidence>
<dbReference type="EMBL" id="JARBHB010000010">
    <property type="protein sequence ID" value="KAJ8873562.1"/>
    <property type="molecule type" value="Genomic_DNA"/>
</dbReference>
<reference evidence="2 3" key="1">
    <citation type="submission" date="2023-02" db="EMBL/GenBank/DDBJ databases">
        <title>LHISI_Scaffold_Assembly.</title>
        <authorList>
            <person name="Stuart O.P."/>
            <person name="Cleave R."/>
            <person name="Magrath M.J.L."/>
            <person name="Mikheyev A.S."/>
        </authorList>
    </citation>
    <scope>NUCLEOTIDE SEQUENCE [LARGE SCALE GENOMIC DNA]</scope>
    <source>
        <strain evidence="2">Daus_M_001</strain>
        <tissue evidence="2">Leg muscle</tissue>
    </source>
</reference>
<name>A0ABQ9GNI6_9NEOP</name>
<feature type="compositionally biased region" description="Basic and acidic residues" evidence="1">
    <location>
        <begin position="398"/>
        <end position="407"/>
    </location>
</feature>
<feature type="region of interest" description="Disordered" evidence="1">
    <location>
        <begin position="644"/>
        <end position="663"/>
    </location>
</feature>
<evidence type="ECO:0000313" key="3">
    <source>
        <dbReference type="Proteomes" id="UP001159363"/>
    </source>
</evidence>
<sequence length="854" mass="92424">MAVIGRSVRRGCCASPVRAWAIRGARRLRSPRLGGHSAREVSCLSLSLSPSPGLVTARRKLPPRTSGPPPTSGSPCRPLSPVKVTVGSHRRCPPTCDFVGAMSAVSVTLPKCRQFTAISTLASHHGELGSISGWVTGFSQVGIVPDDAFGRRVFSGISAFPPPLHSSTTPYSLQSPSSPLSTSLLRPAQIFSSSFCQTFTCLPCGMCYDTADDAREAEAARDGRSACGACATRAALGGSASGRGRQRRTVAATLSLLPTSAHSRVHGDSANAHGGEVDLEHVSIMLDLQCHEEVFATSSPSYVTADNQCAVDVGMFEHKTGESTLKVSLRSAVVIGSCCVHRECRVVRYPLTLQHFTPCLGFAYTLQPIMKENFLHSSLRPRKQSDFRAVNHPGGLKQGERPTPEDRVVTKEAVCTYSLVTTRCAGLEEAEEPLKAGVMDQGDSREGSRPLLRQLLLPPDHSDPATTDSFKVTASLSTSPSLPPNKTHLPTSPHSTTEAVVTEEFSSKMSMAILNSNILRPQRQLPLVIGYLKTSSTLGHGRFVVRRQARSVCLIISVWSGRARKCAHINVDDGEGRQSVVSRPVAREEHDRERDFLQGGGNLAPSSLVYLETQLVAHRLLSKFCPRIGGTGFGAVQSLRRIRPGRGSQTATRSGRKGSESRVVVRDAVRPPDAEAARATKQLGWWHTSHRMLHLSRVHILIGCSRGTADLLWRSRLVRHRFRMREALGSNPGVKAGGTKNPEVCGVWKSLMNIYSVKAGGIKNPEVCGVWKSLMNIYSVKVRGTKNPEVCGVWKSLMNIYSVKAGGTKNPEVCGVWKSLMNIYSVKAGGTKNPEVCGVWKFVLPVLHRVELVD</sequence>
<gene>
    <name evidence="2" type="ORF">PR048_024380</name>
</gene>
<feature type="compositionally biased region" description="Polar residues" evidence="1">
    <location>
        <begin position="488"/>
        <end position="497"/>
    </location>
</feature>
<feature type="region of interest" description="Disordered" evidence="1">
    <location>
        <begin position="54"/>
        <end position="80"/>
    </location>
</feature>